<dbReference type="InterPro" id="IPR006805">
    <property type="entry name" value="Anth_synth_I_N"/>
</dbReference>
<dbReference type="Pfam" id="PF00425">
    <property type="entry name" value="Chorismate_bind"/>
    <property type="match status" value="1"/>
</dbReference>
<dbReference type="EC" id="2.6.1.85" evidence="3"/>
<dbReference type="PRINTS" id="PR00095">
    <property type="entry name" value="ANTSNTHASEI"/>
</dbReference>
<dbReference type="Proteomes" id="UP001524944">
    <property type="component" value="Unassembled WGS sequence"/>
</dbReference>
<reference evidence="13 14" key="1">
    <citation type="submission" date="2022-08" db="EMBL/GenBank/DDBJ databases">
        <title>Proteogenomics of the novel Dehalobacterium formicoaceticum strain EZ94 highlights a key role of methyltransferases during anaerobic dichloromethane degradation.</title>
        <authorList>
            <person name="Wasmund K."/>
        </authorList>
    </citation>
    <scope>NUCLEOTIDE SEQUENCE [LARGE SCALE GENOMIC DNA]</scope>
    <source>
        <strain evidence="13 14">EZ94</strain>
    </source>
</reference>
<comment type="function">
    <text evidence="9">Part of a heterotetrameric complex that catalyzes the two-step biosynthesis of anthranilate, an intermediate in the biosynthesis of L-tryptophan. In the first step, the glutamine-binding beta subunit (TrpG) of anthranilate synthase (AS) provides the glutamine amidotransferase activity which generates ammonia as a substrate that, along with chorismate, is used in the second step, catalyzed by the large alpha subunit of AS (TrpE) to produce anthranilate. In the absence of TrpG, TrpE can synthesize anthranilate directly from chorismate and high concentrations of ammonia.</text>
</comment>
<evidence type="ECO:0000256" key="6">
    <source>
        <dbReference type="ARBA" id="ARBA00022723"/>
    </source>
</evidence>
<dbReference type="Pfam" id="PF04715">
    <property type="entry name" value="Anth_synt_I_N"/>
    <property type="match status" value="1"/>
</dbReference>
<protein>
    <recommendedName>
        <fullName evidence="4">Anthranilate synthase component 1</fullName>
        <ecNumber evidence="3">2.6.1.85</ecNumber>
    </recommendedName>
</protein>
<dbReference type="InterPro" id="IPR015890">
    <property type="entry name" value="Chorismate_C"/>
</dbReference>
<evidence type="ECO:0000256" key="8">
    <source>
        <dbReference type="ARBA" id="ARBA00023239"/>
    </source>
</evidence>
<keyword evidence="6" id="KW-0479">Metal-binding</keyword>
<dbReference type="InterPro" id="IPR005801">
    <property type="entry name" value="ADC_synthase"/>
</dbReference>
<comment type="caution">
    <text evidence="13">The sequence shown here is derived from an EMBL/GenBank/DDBJ whole genome shotgun (WGS) entry which is preliminary data.</text>
</comment>
<dbReference type="InterPro" id="IPR019999">
    <property type="entry name" value="Anth_synth_I-like"/>
</dbReference>
<evidence type="ECO:0000256" key="5">
    <source>
        <dbReference type="ARBA" id="ARBA00022679"/>
    </source>
</evidence>
<comment type="cofactor">
    <cofactor evidence="1">
        <name>Mg(2+)</name>
        <dbReference type="ChEBI" id="CHEBI:18420"/>
    </cofactor>
</comment>
<evidence type="ECO:0000259" key="11">
    <source>
        <dbReference type="Pfam" id="PF00425"/>
    </source>
</evidence>
<evidence type="ECO:0000256" key="3">
    <source>
        <dbReference type="ARBA" id="ARBA00013139"/>
    </source>
</evidence>
<evidence type="ECO:0000259" key="12">
    <source>
        <dbReference type="Pfam" id="PF04715"/>
    </source>
</evidence>
<keyword evidence="7" id="KW-0460">Magnesium</keyword>
<keyword evidence="5 13" id="KW-0808">Transferase</keyword>
<keyword evidence="8" id="KW-0456">Lyase</keyword>
<evidence type="ECO:0000256" key="10">
    <source>
        <dbReference type="ARBA" id="ARBA00047683"/>
    </source>
</evidence>
<dbReference type="Gene3D" id="3.60.120.10">
    <property type="entry name" value="Anthranilate synthase"/>
    <property type="match status" value="1"/>
</dbReference>
<feature type="domain" description="Anthranilate synthase component I N-terminal" evidence="12">
    <location>
        <begin position="23"/>
        <end position="145"/>
    </location>
</feature>
<dbReference type="RefSeq" id="WP_257913942.1">
    <property type="nucleotide sequence ID" value="NZ_JANPWE010000009.1"/>
</dbReference>
<evidence type="ECO:0000313" key="13">
    <source>
        <dbReference type="EMBL" id="MCR6546659.1"/>
    </source>
</evidence>
<gene>
    <name evidence="13" type="primary">pabB</name>
    <name evidence="13" type="ORF">NVS47_14245</name>
</gene>
<accession>A0ABT1Y703</accession>
<comment type="subunit">
    <text evidence="2">Heterotetramer consisting of two non-identical subunits: a beta subunit (TrpG) and a large alpha subunit (TrpE).</text>
</comment>
<keyword evidence="14" id="KW-1185">Reference proteome</keyword>
<evidence type="ECO:0000313" key="14">
    <source>
        <dbReference type="Proteomes" id="UP001524944"/>
    </source>
</evidence>
<comment type="catalytic activity">
    <reaction evidence="10">
        <text>chorismate + L-glutamine = anthranilate + pyruvate + L-glutamate + H(+)</text>
        <dbReference type="Rhea" id="RHEA:21732"/>
        <dbReference type="ChEBI" id="CHEBI:15361"/>
        <dbReference type="ChEBI" id="CHEBI:15378"/>
        <dbReference type="ChEBI" id="CHEBI:16567"/>
        <dbReference type="ChEBI" id="CHEBI:29748"/>
        <dbReference type="ChEBI" id="CHEBI:29985"/>
        <dbReference type="ChEBI" id="CHEBI:58359"/>
        <dbReference type="EC" id="4.1.3.27"/>
    </reaction>
</comment>
<evidence type="ECO:0000256" key="4">
    <source>
        <dbReference type="ARBA" id="ARBA00020653"/>
    </source>
</evidence>
<dbReference type="InterPro" id="IPR005802">
    <property type="entry name" value="ADC_synth_comp_1"/>
</dbReference>
<sequence>MKTVIKELASYQPCSRIFDLFCRDKNAVFLDSSLENEMGRYSIIGIHEYLTLILKNGRFFINGVESEGNFEEYLNEYILNEKEENHTTLPIVKGGIGYFSYDYGRKIEKIATQHEQKDHGQIPECIWNFYDNFIIEDLKEKKVYLIANGELEDAEMSIKGLEEKINLLSFGTYNTKIVDDPGGINKPGDLNYLNDLNDLNEINNLNDTKDFKKTETFSIQPNFTKDQYLSAVQKMIDYIVEGDIYIANMTQNFKVRSRLTPYQFFLKLRISNPSTFGGYFNYGDFQIISASPERFMVMKEGVIHTRPIKGTRKRGQTPWEDEQLKKELQNSDKDKSELLMIVDLERNDLNKVCVERSVVVNELFQVESYATVHHLVSDISGVLRPGYTVVDLIKAAFPGGSITGAPKHRAMEIIDELEHGQRGLYTGSMGYISLDGSFDFNIVIRTAVYIDGFYHIGAGGGITCESELEFEYDETLQKAKALFEALSEF</sequence>
<dbReference type="EMBL" id="JANPWE010000009">
    <property type="protein sequence ID" value="MCR6546659.1"/>
    <property type="molecule type" value="Genomic_DNA"/>
</dbReference>
<evidence type="ECO:0000256" key="1">
    <source>
        <dbReference type="ARBA" id="ARBA00001946"/>
    </source>
</evidence>
<feature type="domain" description="Chorismate-utilising enzyme C-terminal" evidence="11">
    <location>
        <begin position="225"/>
        <end position="478"/>
    </location>
</feature>
<dbReference type="PANTHER" id="PTHR11236:SF48">
    <property type="entry name" value="ISOCHORISMATE SYNTHASE MENF"/>
    <property type="match status" value="1"/>
</dbReference>
<keyword evidence="13" id="KW-0032">Aminotransferase</keyword>
<evidence type="ECO:0000256" key="7">
    <source>
        <dbReference type="ARBA" id="ARBA00022842"/>
    </source>
</evidence>
<evidence type="ECO:0000256" key="2">
    <source>
        <dbReference type="ARBA" id="ARBA00011575"/>
    </source>
</evidence>
<dbReference type="PANTHER" id="PTHR11236">
    <property type="entry name" value="AMINOBENZOATE/ANTHRANILATE SYNTHASE"/>
    <property type="match status" value="1"/>
</dbReference>
<proteinExistence type="predicted"/>
<dbReference type="GO" id="GO:0046820">
    <property type="term" value="F:4-amino-4-deoxychorismate synthase activity"/>
    <property type="evidence" value="ECO:0007669"/>
    <property type="project" value="UniProtKB-EC"/>
</dbReference>
<dbReference type="SUPFAM" id="SSF56322">
    <property type="entry name" value="ADC synthase"/>
    <property type="match status" value="1"/>
</dbReference>
<organism evidence="13 14">
    <name type="scientific">Dehalobacterium formicoaceticum</name>
    <dbReference type="NCBI Taxonomy" id="51515"/>
    <lineage>
        <taxon>Bacteria</taxon>
        <taxon>Bacillati</taxon>
        <taxon>Bacillota</taxon>
        <taxon>Clostridia</taxon>
        <taxon>Eubacteriales</taxon>
        <taxon>Peptococcaceae</taxon>
        <taxon>Dehalobacterium</taxon>
    </lineage>
</organism>
<dbReference type="NCBIfam" id="TIGR00553">
    <property type="entry name" value="pabB"/>
    <property type="match status" value="1"/>
</dbReference>
<name>A0ABT1Y703_9FIRM</name>
<evidence type="ECO:0000256" key="9">
    <source>
        <dbReference type="ARBA" id="ARBA00025634"/>
    </source>
</evidence>